<reference evidence="1 2" key="2">
    <citation type="journal article" date="2019" name="G3 (Bethesda)">
        <title>Hybrid Assembly of the Genome of the Entomopathogenic Nematode Steinernema carpocapsae Identifies the X-Chromosome.</title>
        <authorList>
            <person name="Serra L."/>
            <person name="Macchietto M."/>
            <person name="Macias-Munoz A."/>
            <person name="McGill C.J."/>
            <person name="Rodriguez I.M."/>
            <person name="Rodriguez B."/>
            <person name="Murad R."/>
            <person name="Mortazavi A."/>
        </authorList>
    </citation>
    <scope>NUCLEOTIDE SEQUENCE [LARGE SCALE GENOMIC DNA]</scope>
    <source>
        <strain evidence="1 2">ALL</strain>
    </source>
</reference>
<protein>
    <submittedName>
        <fullName evidence="1">Uncharacterized protein</fullName>
    </submittedName>
</protein>
<dbReference type="Proteomes" id="UP000298663">
    <property type="component" value="Unassembled WGS sequence"/>
</dbReference>
<proteinExistence type="predicted"/>
<accession>A0A4V5ZYC3</accession>
<dbReference type="AlphaFoldDB" id="A0A4V5ZYC3"/>
<organism evidence="1 2">
    <name type="scientific">Steinernema carpocapsae</name>
    <name type="common">Entomopathogenic nematode</name>
    <dbReference type="NCBI Taxonomy" id="34508"/>
    <lineage>
        <taxon>Eukaryota</taxon>
        <taxon>Metazoa</taxon>
        <taxon>Ecdysozoa</taxon>
        <taxon>Nematoda</taxon>
        <taxon>Chromadorea</taxon>
        <taxon>Rhabditida</taxon>
        <taxon>Tylenchina</taxon>
        <taxon>Panagrolaimomorpha</taxon>
        <taxon>Strongyloidoidea</taxon>
        <taxon>Steinernematidae</taxon>
        <taxon>Steinernema</taxon>
    </lineage>
</organism>
<dbReference type="OrthoDB" id="5876933at2759"/>
<evidence type="ECO:0000313" key="1">
    <source>
        <dbReference type="EMBL" id="TKR62235.1"/>
    </source>
</evidence>
<name>A0A4V5ZYC3_STECR</name>
<sequence length="116" mass="12181">MYQVGVGFFVVRTQSKVCGSLELNIQKPAVTARFRQFLPTEYPEVQHGRKLSPFIALFAVFVILLADSASNAPFSNDGNAVDQLLQNLGLGNATPGVNTTLGGLGTPSTASPPSSG</sequence>
<comment type="caution">
    <text evidence="1">The sequence shown here is derived from an EMBL/GenBank/DDBJ whole genome shotgun (WGS) entry which is preliminary data.</text>
</comment>
<dbReference type="EMBL" id="AZBU02000010">
    <property type="protein sequence ID" value="TKR62235.1"/>
    <property type="molecule type" value="Genomic_DNA"/>
</dbReference>
<gene>
    <name evidence="1" type="ORF">L596_026223</name>
</gene>
<evidence type="ECO:0000313" key="2">
    <source>
        <dbReference type="Proteomes" id="UP000298663"/>
    </source>
</evidence>
<reference evidence="1 2" key="1">
    <citation type="journal article" date="2015" name="Genome Biol.">
        <title>Comparative genomics of Steinernema reveals deeply conserved gene regulatory networks.</title>
        <authorList>
            <person name="Dillman A.R."/>
            <person name="Macchietto M."/>
            <person name="Porter C.F."/>
            <person name="Rogers A."/>
            <person name="Williams B."/>
            <person name="Antoshechkin I."/>
            <person name="Lee M.M."/>
            <person name="Goodwin Z."/>
            <person name="Lu X."/>
            <person name="Lewis E.E."/>
            <person name="Goodrich-Blair H."/>
            <person name="Stock S.P."/>
            <person name="Adams B.J."/>
            <person name="Sternberg P.W."/>
            <person name="Mortazavi A."/>
        </authorList>
    </citation>
    <scope>NUCLEOTIDE SEQUENCE [LARGE SCALE GENOMIC DNA]</scope>
    <source>
        <strain evidence="1 2">ALL</strain>
    </source>
</reference>
<keyword evidence="2" id="KW-1185">Reference proteome</keyword>